<dbReference type="AlphaFoldDB" id="H2YHQ9"/>
<reference evidence="2" key="1">
    <citation type="submission" date="2003-08" db="EMBL/GenBank/DDBJ databases">
        <authorList>
            <person name="Birren B."/>
            <person name="Nusbaum C."/>
            <person name="Abebe A."/>
            <person name="Abouelleil A."/>
            <person name="Adekoya E."/>
            <person name="Ait-zahra M."/>
            <person name="Allen N."/>
            <person name="Allen T."/>
            <person name="An P."/>
            <person name="Anderson M."/>
            <person name="Anderson S."/>
            <person name="Arachchi H."/>
            <person name="Armbruster J."/>
            <person name="Bachantsang P."/>
            <person name="Baldwin J."/>
            <person name="Barry A."/>
            <person name="Bayul T."/>
            <person name="Blitshsteyn B."/>
            <person name="Bloom T."/>
            <person name="Blye J."/>
            <person name="Boguslavskiy L."/>
            <person name="Borowsky M."/>
            <person name="Boukhgalter B."/>
            <person name="Brunache A."/>
            <person name="Butler J."/>
            <person name="Calixte N."/>
            <person name="Calvo S."/>
            <person name="Camarata J."/>
            <person name="Campo K."/>
            <person name="Chang J."/>
            <person name="Cheshatsang Y."/>
            <person name="Citroen M."/>
            <person name="Collymore A."/>
            <person name="Considine T."/>
            <person name="Cook A."/>
            <person name="Cooke P."/>
            <person name="Corum B."/>
            <person name="Cuomo C."/>
            <person name="David R."/>
            <person name="Dawoe T."/>
            <person name="Degray S."/>
            <person name="Dodge S."/>
            <person name="Dooley K."/>
            <person name="Dorje P."/>
            <person name="Dorjee K."/>
            <person name="Dorris L."/>
            <person name="Duffey N."/>
            <person name="Dupes A."/>
            <person name="Elkins T."/>
            <person name="Engels R."/>
            <person name="Erickson J."/>
            <person name="Farina A."/>
            <person name="Faro S."/>
            <person name="Ferreira P."/>
            <person name="Fischer H."/>
            <person name="Fitzgerald M."/>
            <person name="Foley K."/>
            <person name="Gage D."/>
            <person name="Galagan J."/>
            <person name="Gearin G."/>
            <person name="Gnerre S."/>
            <person name="Gnirke A."/>
            <person name="Goyette A."/>
            <person name="Graham J."/>
            <person name="Grandbois E."/>
            <person name="Gyaltsen K."/>
            <person name="Hafez N."/>
            <person name="Hagopian D."/>
            <person name="Hagos B."/>
            <person name="Hall J."/>
            <person name="Hatcher B."/>
            <person name="Heller A."/>
            <person name="Higgins H."/>
            <person name="Honan T."/>
            <person name="Horn A."/>
            <person name="Houde N."/>
            <person name="Hughes L."/>
            <person name="Hulme W."/>
            <person name="Husby E."/>
            <person name="Iliev I."/>
            <person name="Jaffe D."/>
            <person name="Jones C."/>
            <person name="Kamal M."/>
            <person name="Kamat A."/>
            <person name="Kamvysselis M."/>
            <person name="Karlsson E."/>
            <person name="Kells C."/>
            <person name="Kieu A."/>
            <person name="Kisner P."/>
            <person name="Kodira C."/>
            <person name="Kulbokas E."/>
            <person name="Labutti K."/>
            <person name="Lama D."/>
            <person name="Landers T."/>
            <person name="Leger J."/>
            <person name="Levine S."/>
            <person name="Lewis D."/>
            <person name="Lewis T."/>
            <person name="Lindblad-toh K."/>
            <person name="Liu X."/>
            <person name="Lokyitsang T."/>
            <person name="Lokyitsang Y."/>
            <person name="Lucien O."/>
            <person name="Lui A."/>
            <person name="Ma L.J."/>
            <person name="Mabbitt R."/>
            <person name="Macdonald J."/>
            <person name="Maclean C."/>
            <person name="Major J."/>
            <person name="Manning J."/>
            <person name="Marabella R."/>
            <person name="Maru K."/>
            <person name="Matthews C."/>
            <person name="Mauceli E."/>
            <person name="Mccarthy M."/>
            <person name="Mcdonough S."/>
            <person name="Mcghee T."/>
            <person name="Meldrim J."/>
            <person name="Meneus L."/>
            <person name="Mesirov J."/>
            <person name="Mihalev A."/>
            <person name="Mihova T."/>
            <person name="Mikkelsen T."/>
            <person name="Mlenga V."/>
            <person name="Moru K."/>
            <person name="Mozes J."/>
            <person name="Mulrain L."/>
            <person name="Munson G."/>
            <person name="Naylor J."/>
            <person name="Newes C."/>
            <person name="Nguyen C."/>
            <person name="Nguyen N."/>
            <person name="Nguyen T."/>
            <person name="Nicol R."/>
            <person name="Nielsen C."/>
            <person name="Nizzari M."/>
            <person name="Norbu C."/>
            <person name="Norbu N."/>
            <person name="O'donnell P."/>
            <person name="Okoawo O."/>
            <person name="O'leary S."/>
            <person name="Omotosho B."/>
            <person name="O'neill K."/>
            <person name="Osman S."/>
            <person name="Parker S."/>
            <person name="Perrin D."/>
            <person name="Phunkhang P."/>
            <person name="Piqani B."/>
            <person name="Purcell S."/>
            <person name="Rachupka T."/>
            <person name="Ramasamy U."/>
            <person name="Rameau R."/>
            <person name="Ray V."/>
            <person name="Raymond C."/>
            <person name="Retta R."/>
            <person name="Richardson S."/>
            <person name="Rise C."/>
            <person name="Rodriguez J."/>
            <person name="Rogers J."/>
            <person name="Rogov P."/>
            <person name="Rutman M."/>
            <person name="Schupbach R."/>
            <person name="Seaman C."/>
            <person name="Settipalli S."/>
            <person name="Sharpe T."/>
            <person name="Sheridan J."/>
            <person name="Sherpa N."/>
            <person name="Shi J."/>
            <person name="Smirnov S."/>
            <person name="Smith C."/>
            <person name="Sougnez C."/>
            <person name="Spencer B."/>
            <person name="Stalker J."/>
            <person name="Stange-thomann N."/>
            <person name="Stavropoulos S."/>
            <person name="Stetson K."/>
            <person name="Stone C."/>
            <person name="Stone S."/>
            <person name="Stubbs M."/>
            <person name="Talamas J."/>
            <person name="Tchuinga P."/>
            <person name="Tenzing P."/>
            <person name="Tesfaye S."/>
            <person name="Theodore J."/>
            <person name="Thoulutsang Y."/>
            <person name="Topham K."/>
            <person name="Towey S."/>
            <person name="Tsamla T."/>
            <person name="Tsomo N."/>
            <person name="Vallee D."/>
            <person name="Vassiliev H."/>
            <person name="Venkataraman V."/>
            <person name="Vinson J."/>
            <person name="Vo A."/>
            <person name="Wade C."/>
            <person name="Wang S."/>
            <person name="Wangchuk T."/>
            <person name="Wangdi T."/>
            <person name="Whittaker C."/>
            <person name="Wilkinson J."/>
            <person name="Wu Y."/>
            <person name="Wyman D."/>
            <person name="Yadav S."/>
            <person name="Yang S."/>
            <person name="Yang X."/>
            <person name="Yeager S."/>
            <person name="Yee E."/>
            <person name="Young G."/>
            <person name="Zainoun J."/>
            <person name="Zembeck L."/>
            <person name="Zimmer A."/>
            <person name="Zody M."/>
            <person name="Lander E."/>
        </authorList>
    </citation>
    <scope>NUCLEOTIDE SEQUENCE [LARGE SCALE GENOMIC DNA]</scope>
</reference>
<accession>H2YHQ9</accession>
<evidence type="ECO:0000313" key="2">
    <source>
        <dbReference type="Proteomes" id="UP000007875"/>
    </source>
</evidence>
<dbReference type="Proteomes" id="UP000007875">
    <property type="component" value="Unassembled WGS sequence"/>
</dbReference>
<keyword evidence="2" id="KW-1185">Reference proteome</keyword>
<dbReference type="GeneTree" id="ENSGT00940000166934"/>
<name>H2YHQ9_CIOSA</name>
<dbReference type="HOGENOM" id="CLU_1365837_0_0_1"/>
<proteinExistence type="predicted"/>
<dbReference type="Ensembl" id="ENSCSAVT00000004926.1">
    <property type="protein sequence ID" value="ENSCSAVP00000004858.1"/>
    <property type="gene ID" value="ENSCSAVG00000002891.1"/>
</dbReference>
<evidence type="ECO:0000313" key="1">
    <source>
        <dbReference type="Ensembl" id="ENSCSAVP00000004858.1"/>
    </source>
</evidence>
<reference evidence="1" key="3">
    <citation type="submission" date="2025-09" db="UniProtKB">
        <authorList>
            <consortium name="Ensembl"/>
        </authorList>
    </citation>
    <scope>IDENTIFICATION</scope>
</reference>
<organism evidence="1 2">
    <name type="scientific">Ciona savignyi</name>
    <name type="common">Pacific transparent sea squirt</name>
    <dbReference type="NCBI Taxonomy" id="51511"/>
    <lineage>
        <taxon>Eukaryota</taxon>
        <taxon>Metazoa</taxon>
        <taxon>Chordata</taxon>
        <taxon>Tunicata</taxon>
        <taxon>Ascidiacea</taxon>
        <taxon>Phlebobranchia</taxon>
        <taxon>Cionidae</taxon>
        <taxon>Ciona</taxon>
    </lineage>
</organism>
<protein>
    <submittedName>
        <fullName evidence="1">Uncharacterized protein</fullName>
    </submittedName>
</protein>
<sequence>MVLGLAGVPALKCALEVSRPDVASTTAGFNQIPKNDPVELHRRMDHGHSGPHVHVHAELDSKPELDVEFVETMTTHNPKLVLQTFAADVFHGNNGVHAPYHAAWVSNNVSEPTFVQMANQLSPCCDFGWSGWSACCKNGNTLPDLQVRLRGNGCTQRWENVTRICPPGTRVLNIQCSNHNVLFASSEQRRRRRSVEVELP</sequence>
<reference evidence="1" key="2">
    <citation type="submission" date="2025-08" db="UniProtKB">
        <authorList>
            <consortium name="Ensembl"/>
        </authorList>
    </citation>
    <scope>IDENTIFICATION</scope>
</reference>